<dbReference type="EMBL" id="FNDO01000079">
    <property type="protein sequence ID" value="SDI82808.1"/>
    <property type="molecule type" value="Genomic_DNA"/>
</dbReference>
<evidence type="ECO:0000313" key="2">
    <source>
        <dbReference type="Proteomes" id="UP000181870"/>
    </source>
</evidence>
<dbReference type="Proteomes" id="UP000181870">
    <property type="component" value="Unassembled WGS sequence"/>
</dbReference>
<protein>
    <submittedName>
        <fullName evidence="1">Uncharacterized protein</fullName>
    </submittedName>
</protein>
<gene>
    <name evidence="1" type="ORF">SAMN05192582_107918</name>
</gene>
<proteinExistence type="predicted"/>
<accession>A0A1G8NRJ9</accession>
<evidence type="ECO:0000313" key="1">
    <source>
        <dbReference type="EMBL" id="SDI82808.1"/>
    </source>
</evidence>
<name>A0A1G8NRJ9_BACOV</name>
<feature type="non-terminal residue" evidence="1">
    <location>
        <position position="33"/>
    </location>
</feature>
<dbReference type="AlphaFoldDB" id="A0A1G8NRJ9"/>
<sequence length="33" mass="4121">MFKKLCILLIYSILEMVKPLIYHQYMHNLYTIF</sequence>
<organism evidence="1 2">
    <name type="scientific">Bacteroides ovatus</name>
    <dbReference type="NCBI Taxonomy" id="28116"/>
    <lineage>
        <taxon>Bacteria</taxon>
        <taxon>Pseudomonadati</taxon>
        <taxon>Bacteroidota</taxon>
        <taxon>Bacteroidia</taxon>
        <taxon>Bacteroidales</taxon>
        <taxon>Bacteroidaceae</taxon>
        <taxon>Bacteroides</taxon>
    </lineage>
</organism>
<reference evidence="1 2" key="1">
    <citation type="submission" date="2016-10" db="EMBL/GenBank/DDBJ databases">
        <authorList>
            <person name="de Groot N.N."/>
        </authorList>
    </citation>
    <scope>NUCLEOTIDE SEQUENCE [LARGE SCALE GENOMIC DNA]</scope>
    <source>
        <strain evidence="1 2">NLAE-zl-C57</strain>
    </source>
</reference>